<keyword evidence="1" id="KW-0812">Transmembrane</keyword>
<dbReference type="HOGENOM" id="CLU_035509_10_0_1"/>
<feature type="transmembrane region" description="Helical" evidence="1">
    <location>
        <begin position="236"/>
        <end position="259"/>
    </location>
</feature>
<evidence type="ECO:0000256" key="1">
    <source>
        <dbReference type="SAM" id="Phobius"/>
    </source>
</evidence>
<accession>A0A067PHJ0</accession>
<evidence type="ECO:0000313" key="3">
    <source>
        <dbReference type="EMBL" id="KDQ50457.1"/>
    </source>
</evidence>
<dbReference type="InterPro" id="IPR045340">
    <property type="entry name" value="DUF6533"/>
</dbReference>
<feature type="transmembrane region" description="Helical" evidence="1">
    <location>
        <begin position="322"/>
        <end position="344"/>
    </location>
</feature>
<dbReference type="InParanoid" id="A0A067PHJ0"/>
<keyword evidence="1" id="KW-1133">Transmembrane helix</keyword>
<gene>
    <name evidence="3" type="ORF">JAAARDRAFT_585327</name>
</gene>
<feature type="transmembrane region" description="Helical" evidence="1">
    <location>
        <begin position="279"/>
        <end position="301"/>
    </location>
</feature>
<feature type="transmembrane region" description="Helical" evidence="1">
    <location>
        <begin position="201"/>
        <end position="224"/>
    </location>
</feature>
<dbReference type="EMBL" id="KL197760">
    <property type="protein sequence ID" value="KDQ50457.1"/>
    <property type="molecule type" value="Genomic_DNA"/>
</dbReference>
<evidence type="ECO:0000313" key="4">
    <source>
        <dbReference type="Proteomes" id="UP000027265"/>
    </source>
</evidence>
<dbReference type="OrthoDB" id="2637653at2759"/>
<feature type="transmembrane region" description="Helical" evidence="1">
    <location>
        <begin position="350"/>
        <end position="368"/>
    </location>
</feature>
<organism evidence="3 4">
    <name type="scientific">Jaapia argillacea MUCL 33604</name>
    <dbReference type="NCBI Taxonomy" id="933084"/>
    <lineage>
        <taxon>Eukaryota</taxon>
        <taxon>Fungi</taxon>
        <taxon>Dikarya</taxon>
        <taxon>Basidiomycota</taxon>
        <taxon>Agaricomycotina</taxon>
        <taxon>Agaricomycetes</taxon>
        <taxon>Agaricomycetidae</taxon>
        <taxon>Jaapiales</taxon>
        <taxon>Jaapiaceae</taxon>
        <taxon>Jaapia</taxon>
    </lineage>
</organism>
<sequence>MCVNRGDRRLYVGHDAAYPSGVLGRGSGRYMVFVGVELFNTCGTFCSLYLYCCTGRIAHRPDFKFIIIYPPRPSYPDLDRSRSEAVPSHPAKSSQCPRLPFDPQLRLALKSAPIDPVFSAQAAQVITYSSVSALAFLVWDIHLTFDDEVEYIWKQAWGSPAKPLFLYIRYFSIIAQVVLLVPRVNLPRTPPSHYLSCRTWFIFKIVAFQSMLSGLGLILMLRVYALYNRARRVRSILQTLFSIEMLLILPIYCALFPLLELDEMCEPRPSPMSQLPLHLLSGVTAIVQVTLLVLTMIKPVASMRKGWRYRTPSIIFVVARDGAWVFGLMIGVVFLSQIFDIFVGPLYRDLVFTWFLTIVSFSGSRLILNLYGFGVRQSVEGDSVACLTSQIRISDLELFSLGPTDGDGDTVNVPEPRPLVPMDVVAP</sequence>
<protein>
    <recommendedName>
        <fullName evidence="2">DUF6533 domain-containing protein</fullName>
    </recommendedName>
</protein>
<dbReference type="Proteomes" id="UP000027265">
    <property type="component" value="Unassembled WGS sequence"/>
</dbReference>
<name>A0A067PHJ0_9AGAM</name>
<dbReference type="AlphaFoldDB" id="A0A067PHJ0"/>
<proteinExistence type="predicted"/>
<dbReference type="Pfam" id="PF20151">
    <property type="entry name" value="DUF6533"/>
    <property type="match status" value="1"/>
</dbReference>
<feature type="transmembrane region" description="Helical" evidence="1">
    <location>
        <begin position="164"/>
        <end position="181"/>
    </location>
</feature>
<keyword evidence="1" id="KW-0472">Membrane</keyword>
<keyword evidence="4" id="KW-1185">Reference proteome</keyword>
<evidence type="ECO:0000259" key="2">
    <source>
        <dbReference type="Pfam" id="PF20151"/>
    </source>
</evidence>
<feature type="domain" description="DUF6533" evidence="2">
    <location>
        <begin position="128"/>
        <end position="174"/>
    </location>
</feature>
<reference evidence="4" key="1">
    <citation type="journal article" date="2014" name="Proc. Natl. Acad. Sci. U.S.A.">
        <title>Extensive sampling of basidiomycete genomes demonstrates inadequacy of the white-rot/brown-rot paradigm for wood decay fungi.</title>
        <authorList>
            <person name="Riley R."/>
            <person name="Salamov A.A."/>
            <person name="Brown D.W."/>
            <person name="Nagy L.G."/>
            <person name="Floudas D."/>
            <person name="Held B.W."/>
            <person name="Levasseur A."/>
            <person name="Lombard V."/>
            <person name="Morin E."/>
            <person name="Otillar R."/>
            <person name="Lindquist E.A."/>
            <person name="Sun H."/>
            <person name="LaButti K.M."/>
            <person name="Schmutz J."/>
            <person name="Jabbour D."/>
            <person name="Luo H."/>
            <person name="Baker S.E."/>
            <person name="Pisabarro A.G."/>
            <person name="Walton J.D."/>
            <person name="Blanchette R.A."/>
            <person name="Henrissat B."/>
            <person name="Martin F."/>
            <person name="Cullen D."/>
            <person name="Hibbett D.S."/>
            <person name="Grigoriev I.V."/>
        </authorList>
    </citation>
    <scope>NUCLEOTIDE SEQUENCE [LARGE SCALE GENOMIC DNA]</scope>
    <source>
        <strain evidence="4">MUCL 33604</strain>
    </source>
</reference>
<dbReference type="STRING" id="933084.A0A067PHJ0"/>